<organism evidence="1 2">
    <name type="scientific">Hirschia litorea</name>
    <dbReference type="NCBI Taxonomy" id="1199156"/>
    <lineage>
        <taxon>Bacteria</taxon>
        <taxon>Pseudomonadati</taxon>
        <taxon>Pseudomonadota</taxon>
        <taxon>Alphaproteobacteria</taxon>
        <taxon>Hyphomonadales</taxon>
        <taxon>Hyphomonadaceae</taxon>
        <taxon>Hirschia</taxon>
    </lineage>
</organism>
<proteinExistence type="predicted"/>
<dbReference type="RefSeq" id="WP_382166386.1">
    <property type="nucleotide sequence ID" value="NZ_JBHTBR010000002.1"/>
</dbReference>
<reference evidence="2" key="1">
    <citation type="journal article" date="2019" name="Int. J. Syst. Evol. Microbiol.">
        <title>The Global Catalogue of Microorganisms (GCM) 10K type strain sequencing project: providing services to taxonomists for standard genome sequencing and annotation.</title>
        <authorList>
            <consortium name="The Broad Institute Genomics Platform"/>
            <consortium name="The Broad Institute Genome Sequencing Center for Infectious Disease"/>
            <person name="Wu L."/>
            <person name="Ma J."/>
        </authorList>
    </citation>
    <scope>NUCLEOTIDE SEQUENCE [LARGE SCALE GENOMIC DNA]</scope>
    <source>
        <strain evidence="2">CCUG 51308</strain>
    </source>
</reference>
<evidence type="ECO:0000313" key="2">
    <source>
        <dbReference type="Proteomes" id="UP001596492"/>
    </source>
</evidence>
<comment type="caution">
    <text evidence="1">The sequence shown here is derived from an EMBL/GenBank/DDBJ whole genome shotgun (WGS) entry which is preliminary data.</text>
</comment>
<gene>
    <name evidence="1" type="ORF">ACFQS8_06160</name>
</gene>
<evidence type="ECO:0000313" key="1">
    <source>
        <dbReference type="EMBL" id="MFC7291193.1"/>
    </source>
</evidence>
<name>A0ABW2IJW3_9PROT</name>
<sequence length="189" mass="22699">MTETIRVCDCGEGTITYIYEMDDWNRTRSWEEFQCLHCKAEHQIIIDKRQRDHLKREALLKEAQKLATDCYLEKWLEHYKGHSSKRVWETLTGGKVYPALGTFYRHVRRRGLEVELKFWFSNELQESLKIIDVVDQEISKPLEDRNRIPELFRRSLISILEYPIKDRAERRFVEWRSFNIADIFAEAAA</sequence>
<dbReference type="EMBL" id="JBHTBR010000002">
    <property type="protein sequence ID" value="MFC7291193.1"/>
    <property type="molecule type" value="Genomic_DNA"/>
</dbReference>
<accession>A0ABW2IJW3</accession>
<protein>
    <submittedName>
        <fullName evidence="1">Uncharacterized protein</fullName>
    </submittedName>
</protein>
<keyword evidence="2" id="KW-1185">Reference proteome</keyword>
<dbReference type="Proteomes" id="UP001596492">
    <property type="component" value="Unassembled WGS sequence"/>
</dbReference>